<protein>
    <submittedName>
        <fullName evidence="1">Uncharacterized protein</fullName>
    </submittedName>
</protein>
<name>A0A1Q3BHZ9_CEPFO</name>
<dbReference type="AlphaFoldDB" id="A0A1Q3BHZ9"/>
<dbReference type="EMBL" id="BDDD01000542">
    <property type="protein sequence ID" value="GAV67393.1"/>
    <property type="molecule type" value="Genomic_DNA"/>
</dbReference>
<dbReference type="InParanoid" id="A0A1Q3BHZ9"/>
<gene>
    <name evidence="1" type="ORF">CFOL_v3_10899</name>
</gene>
<sequence>MIELTMMAGRLPARKTVMTNFVVVDVPSPYNAVLGCSCHSLFGSEIPHRPRRGSNQRGSSGNKAVLFLQSKLHSREKRQVKPSLSEEIKATRPETIDELIPITVSGK</sequence>
<comment type="caution">
    <text evidence="1">The sequence shown here is derived from an EMBL/GenBank/DDBJ whole genome shotgun (WGS) entry which is preliminary data.</text>
</comment>
<accession>A0A1Q3BHZ9</accession>
<keyword evidence="2" id="KW-1185">Reference proteome</keyword>
<evidence type="ECO:0000313" key="1">
    <source>
        <dbReference type="EMBL" id="GAV67393.1"/>
    </source>
</evidence>
<reference evidence="2" key="1">
    <citation type="submission" date="2016-04" db="EMBL/GenBank/DDBJ databases">
        <title>Cephalotus genome sequencing.</title>
        <authorList>
            <person name="Fukushima K."/>
            <person name="Hasebe M."/>
            <person name="Fang X."/>
        </authorList>
    </citation>
    <scope>NUCLEOTIDE SEQUENCE [LARGE SCALE GENOMIC DNA]</scope>
    <source>
        <strain evidence="2">cv. St1</strain>
    </source>
</reference>
<dbReference type="Proteomes" id="UP000187406">
    <property type="component" value="Unassembled WGS sequence"/>
</dbReference>
<organism evidence="1 2">
    <name type="scientific">Cephalotus follicularis</name>
    <name type="common">Albany pitcher plant</name>
    <dbReference type="NCBI Taxonomy" id="3775"/>
    <lineage>
        <taxon>Eukaryota</taxon>
        <taxon>Viridiplantae</taxon>
        <taxon>Streptophyta</taxon>
        <taxon>Embryophyta</taxon>
        <taxon>Tracheophyta</taxon>
        <taxon>Spermatophyta</taxon>
        <taxon>Magnoliopsida</taxon>
        <taxon>eudicotyledons</taxon>
        <taxon>Gunneridae</taxon>
        <taxon>Pentapetalae</taxon>
        <taxon>rosids</taxon>
        <taxon>fabids</taxon>
        <taxon>Oxalidales</taxon>
        <taxon>Cephalotaceae</taxon>
        <taxon>Cephalotus</taxon>
    </lineage>
</organism>
<evidence type="ECO:0000313" key="2">
    <source>
        <dbReference type="Proteomes" id="UP000187406"/>
    </source>
</evidence>
<proteinExistence type="predicted"/>